<evidence type="ECO:0000256" key="1">
    <source>
        <dbReference type="SAM" id="MobiDB-lite"/>
    </source>
</evidence>
<evidence type="ECO:0000313" key="3">
    <source>
        <dbReference type="Proteomes" id="UP000523545"/>
    </source>
</evidence>
<dbReference type="RefSeq" id="WP_246380761.1">
    <property type="nucleotide sequence ID" value="NZ_JACCHK010000001.1"/>
</dbReference>
<keyword evidence="3" id="KW-1185">Reference proteome</keyword>
<evidence type="ECO:0000313" key="2">
    <source>
        <dbReference type="EMBL" id="NYH42016.1"/>
    </source>
</evidence>
<gene>
    <name evidence="2" type="ORF">HNR22_001743</name>
</gene>
<dbReference type="AlphaFoldDB" id="A0A7Y9WYP8"/>
<dbReference type="Pfam" id="PF04463">
    <property type="entry name" value="2-thiour_desulf"/>
    <property type="match status" value="1"/>
</dbReference>
<dbReference type="PANTHER" id="PTHR30087">
    <property type="entry name" value="INNER MEMBRANE PROTEIN"/>
    <property type="match status" value="1"/>
</dbReference>
<dbReference type="PANTHER" id="PTHR30087:SF1">
    <property type="entry name" value="HYPOTHETICAL CYTOSOLIC PROTEIN"/>
    <property type="match status" value="1"/>
</dbReference>
<organism evidence="2 3">
    <name type="scientific">Micromonospora jinlongensis</name>
    <dbReference type="NCBI Taxonomy" id="1287877"/>
    <lineage>
        <taxon>Bacteria</taxon>
        <taxon>Bacillati</taxon>
        <taxon>Actinomycetota</taxon>
        <taxon>Actinomycetes</taxon>
        <taxon>Micromonosporales</taxon>
        <taxon>Micromonosporaceae</taxon>
        <taxon>Micromonospora</taxon>
    </lineage>
</organism>
<sequence>MKILVSGCLGGAPIRFNEAGVPVASSIWQHWASEGRLVSLCPELAVGFPVPRPPAEIVGGSPADVLDGRAHVHEASGHDVTELFQAAAQRAVDKALQAGVGLAILVEGSPTCGSTYVHDGIFTGVTAAGHPCVSSLRPGQGSGCSGRNGSTATADARSSQSAASPDALTSA</sequence>
<dbReference type="InterPro" id="IPR007553">
    <property type="entry name" value="2-thiour_desulf"/>
</dbReference>
<feature type="compositionally biased region" description="Polar residues" evidence="1">
    <location>
        <begin position="147"/>
        <end position="171"/>
    </location>
</feature>
<dbReference type="EMBL" id="JACCHK010000001">
    <property type="protein sequence ID" value="NYH42016.1"/>
    <property type="molecule type" value="Genomic_DNA"/>
</dbReference>
<proteinExistence type="predicted"/>
<reference evidence="2 3" key="1">
    <citation type="submission" date="2020-07" db="EMBL/GenBank/DDBJ databases">
        <title>Sequencing the genomes of 1000 actinobacteria strains.</title>
        <authorList>
            <person name="Klenk H.-P."/>
        </authorList>
    </citation>
    <scope>NUCLEOTIDE SEQUENCE [LARGE SCALE GENOMIC DNA]</scope>
    <source>
        <strain evidence="2 3">DSM 45876</strain>
    </source>
</reference>
<protein>
    <submittedName>
        <fullName evidence="2">Uncharacterized protein YbbK (DUF523 family)</fullName>
    </submittedName>
</protein>
<accession>A0A7Y9WYP8</accession>
<comment type="caution">
    <text evidence="2">The sequence shown here is derived from an EMBL/GenBank/DDBJ whole genome shotgun (WGS) entry which is preliminary data.</text>
</comment>
<dbReference type="Proteomes" id="UP000523545">
    <property type="component" value="Unassembled WGS sequence"/>
</dbReference>
<name>A0A7Y9WYP8_9ACTN</name>
<feature type="region of interest" description="Disordered" evidence="1">
    <location>
        <begin position="137"/>
        <end position="171"/>
    </location>
</feature>